<evidence type="ECO:0000313" key="1">
    <source>
        <dbReference type="EMBL" id="KAH6598122.1"/>
    </source>
</evidence>
<accession>A0ABQ8FGY4</accession>
<comment type="caution">
    <text evidence="1">The sequence shown here is derived from an EMBL/GenBank/DDBJ whole genome shotgun (WGS) entry which is preliminary data.</text>
</comment>
<evidence type="ECO:0000313" key="2">
    <source>
        <dbReference type="Proteomes" id="UP001648503"/>
    </source>
</evidence>
<dbReference type="InterPro" id="IPR036915">
    <property type="entry name" value="Cyclin-like_sf"/>
</dbReference>
<reference evidence="1 2" key="1">
    <citation type="submission" date="2021-02" db="EMBL/GenBank/DDBJ databases">
        <title>Variation within the Batrachochytrium salamandrivorans European outbreak.</title>
        <authorList>
            <person name="Kelly M."/>
            <person name="Pasmans F."/>
            <person name="Shea T.P."/>
            <person name="Munoz J.F."/>
            <person name="Carranza S."/>
            <person name="Cuomo C.A."/>
            <person name="Martel A."/>
        </authorList>
    </citation>
    <scope>NUCLEOTIDE SEQUENCE [LARGE SCALE GENOMIC DNA]</scope>
    <source>
        <strain evidence="1 2">AMFP18/2</strain>
    </source>
</reference>
<protein>
    <recommendedName>
        <fullName evidence="3">Cyclin N-terminal domain-containing protein</fullName>
    </recommendedName>
</protein>
<proteinExistence type="predicted"/>
<dbReference type="PANTHER" id="PTHR10026">
    <property type="entry name" value="CYCLIN"/>
    <property type="match status" value="1"/>
</dbReference>
<dbReference type="SUPFAM" id="SSF47954">
    <property type="entry name" value="Cyclin-like"/>
    <property type="match status" value="1"/>
</dbReference>
<dbReference type="EMBL" id="JAFCIX010000116">
    <property type="protein sequence ID" value="KAH6598122.1"/>
    <property type="molecule type" value="Genomic_DNA"/>
</dbReference>
<organism evidence="1 2">
    <name type="scientific">Batrachochytrium salamandrivorans</name>
    <dbReference type="NCBI Taxonomy" id="1357716"/>
    <lineage>
        <taxon>Eukaryota</taxon>
        <taxon>Fungi</taxon>
        <taxon>Fungi incertae sedis</taxon>
        <taxon>Chytridiomycota</taxon>
        <taxon>Chytridiomycota incertae sedis</taxon>
        <taxon>Chytridiomycetes</taxon>
        <taxon>Rhizophydiales</taxon>
        <taxon>Rhizophydiales incertae sedis</taxon>
        <taxon>Batrachochytrium</taxon>
    </lineage>
</organism>
<gene>
    <name evidence="1" type="ORF">BASA50_004003</name>
</gene>
<sequence>MTRRTPVLEELITHNSSITAKGKMAAVVDTEVTFLVECSDMLLLPQPTLATALVYFHRHQTFYEQHRPAAAPVIPAGATATKDADSLASNPMLPCMDAQLLAATCLHLACKQTETHRKLRDIVNVSYWVSTKRSSHGQPQELALDNLTLRLTCTALYGYDATKTYWTIKDSLTQAEMVLLRILAFKVTVNLPYTYTAQIIQDMQQTYPYKILRRIAQMAFIITNDILLDRDVYMQVSTAVPSETDLSWTATQVGNRQGLPLPDSRDGVMWILALSIVYISTLVSAPELTPQVDTWCEEYSTKAPAVIVKVTETIKIIRGYIAKAHA</sequence>
<evidence type="ECO:0008006" key="3">
    <source>
        <dbReference type="Google" id="ProtNLM"/>
    </source>
</evidence>
<keyword evidence="2" id="KW-1185">Reference proteome</keyword>
<dbReference type="Proteomes" id="UP001648503">
    <property type="component" value="Unassembled WGS sequence"/>
</dbReference>
<dbReference type="InterPro" id="IPR043198">
    <property type="entry name" value="Cyclin/Ssn8"/>
</dbReference>
<dbReference type="Gene3D" id="1.10.472.10">
    <property type="entry name" value="Cyclin-like"/>
    <property type="match status" value="1"/>
</dbReference>
<name>A0ABQ8FGY4_9FUNG</name>